<proteinExistence type="predicted"/>
<dbReference type="InterPro" id="IPR012312">
    <property type="entry name" value="Hemerythrin-like"/>
</dbReference>
<protein>
    <recommendedName>
        <fullName evidence="1">Hemerythrin-like domain-containing protein</fullName>
    </recommendedName>
</protein>
<dbReference type="Gene3D" id="1.20.120.520">
    <property type="entry name" value="nmb1532 protein domain like"/>
    <property type="match status" value="1"/>
</dbReference>
<reference evidence="3" key="1">
    <citation type="journal article" date="2019" name="Int. J. Syst. Evol. Microbiol.">
        <title>The Global Catalogue of Microorganisms (GCM) 10K type strain sequencing project: providing services to taxonomists for standard genome sequencing and annotation.</title>
        <authorList>
            <consortium name="The Broad Institute Genomics Platform"/>
            <consortium name="The Broad Institute Genome Sequencing Center for Infectious Disease"/>
            <person name="Wu L."/>
            <person name="Ma J."/>
        </authorList>
    </citation>
    <scope>NUCLEOTIDE SEQUENCE [LARGE SCALE GENOMIC DNA]</scope>
    <source>
        <strain evidence="3">CCM 8702</strain>
    </source>
</reference>
<evidence type="ECO:0000259" key="1">
    <source>
        <dbReference type="Pfam" id="PF01814"/>
    </source>
</evidence>
<keyword evidence="3" id="KW-1185">Reference proteome</keyword>
<evidence type="ECO:0000313" key="3">
    <source>
        <dbReference type="Proteomes" id="UP000605427"/>
    </source>
</evidence>
<dbReference type="EMBL" id="BMDD01000001">
    <property type="protein sequence ID" value="GGH69997.1"/>
    <property type="molecule type" value="Genomic_DNA"/>
</dbReference>
<comment type="caution">
    <text evidence="2">The sequence shown here is derived from an EMBL/GenBank/DDBJ whole genome shotgun (WGS) entry which is preliminary data.</text>
</comment>
<feature type="domain" description="Hemerythrin-like" evidence="1">
    <location>
        <begin position="23"/>
        <end position="137"/>
    </location>
</feature>
<dbReference type="Proteomes" id="UP000605427">
    <property type="component" value="Unassembled WGS sequence"/>
</dbReference>
<gene>
    <name evidence="2" type="ORF">GCM10007362_05640</name>
</gene>
<name>A0ABQ1ZN70_9BACL</name>
<accession>A0ABQ1ZN70</accession>
<sequence length="141" mass="15769">MGGPALRQHHAHHAIHEGALSGAIDKTEELEILIQEGKSAEARLAADQLLGYWVTRVLSHADAEEEGFYEEMAGENPDLRLAVVKLTRDHDILRMIVADIVNELPKDGPAPDVMRLFYSLITINAIHSREEERLLFGEHSE</sequence>
<organism evidence="2 3">
    <name type="scientific">Saccharibacillus endophyticus</name>
    <dbReference type="NCBI Taxonomy" id="2060666"/>
    <lineage>
        <taxon>Bacteria</taxon>
        <taxon>Bacillati</taxon>
        <taxon>Bacillota</taxon>
        <taxon>Bacilli</taxon>
        <taxon>Bacillales</taxon>
        <taxon>Paenibacillaceae</taxon>
        <taxon>Saccharibacillus</taxon>
    </lineage>
</organism>
<evidence type="ECO:0000313" key="2">
    <source>
        <dbReference type="EMBL" id="GGH69997.1"/>
    </source>
</evidence>
<dbReference type="Pfam" id="PF01814">
    <property type="entry name" value="Hemerythrin"/>
    <property type="match status" value="1"/>
</dbReference>
<dbReference type="RefSeq" id="WP_172238765.1">
    <property type="nucleotide sequence ID" value="NZ_BMDD01000001.1"/>
</dbReference>